<evidence type="ECO:0000313" key="2">
    <source>
        <dbReference type="Proteomes" id="UP000005426"/>
    </source>
</evidence>
<sequence>MSRTSVSILALTESCVSKFDNLLASYARGSQRIESLESRLADFNLWADGVGALAKPGASLDSRLQGRLNDLALVKNVLIMLADSLDHCVGLAKNETNYDETAHHEAIQNLDSAIKNLALIGVAIRRTGQASRNRRADKTFNPDNHQELRTHLECIIRLRPTEEALFQQTENGGFVAKLDNSKLSDIQNRLVEANLRRRHKFLIAQKRSRDQRNVQIRPSILEAPSPAGSVLQQEPLADIRNADAAKNKESTSYPITRGHEATAPTISRFSLASTAEGTLRYTPAARKYTPSVTKTQITFIASDVEFPKAPSIPLGREIMKCPCCCQSLPIGTFQNPKLWK</sequence>
<dbReference type="EMBL" id="ABDG02000027">
    <property type="protein sequence ID" value="EHK41855.1"/>
    <property type="molecule type" value="Genomic_DNA"/>
</dbReference>
<name>G9P8Y3_HYPAI</name>
<evidence type="ECO:0000313" key="1">
    <source>
        <dbReference type="EMBL" id="EHK41855.1"/>
    </source>
</evidence>
<comment type="caution">
    <text evidence="1">The sequence shown here is derived from an EMBL/GenBank/DDBJ whole genome shotgun (WGS) entry which is preliminary data.</text>
</comment>
<dbReference type="Proteomes" id="UP000005426">
    <property type="component" value="Unassembled WGS sequence"/>
</dbReference>
<proteinExistence type="predicted"/>
<dbReference type="HOGENOM" id="CLU_051700_0_0_1"/>
<dbReference type="eggNOG" id="ENOG502RX3H">
    <property type="taxonomic scope" value="Eukaryota"/>
</dbReference>
<accession>G9P8Y3</accession>
<reference evidence="1 2" key="1">
    <citation type="journal article" date="2011" name="Genome Biol.">
        <title>Comparative genome sequence analysis underscores mycoparasitism as the ancestral life style of Trichoderma.</title>
        <authorList>
            <person name="Kubicek C.P."/>
            <person name="Herrera-Estrella A."/>
            <person name="Seidl-Seiboth V."/>
            <person name="Martinez D.A."/>
            <person name="Druzhinina I.S."/>
            <person name="Thon M."/>
            <person name="Zeilinger S."/>
            <person name="Casas-Flores S."/>
            <person name="Horwitz B.A."/>
            <person name="Mukherjee P.K."/>
            <person name="Mukherjee M."/>
            <person name="Kredics L."/>
            <person name="Alcaraz L.D."/>
            <person name="Aerts A."/>
            <person name="Antal Z."/>
            <person name="Atanasova L."/>
            <person name="Cervantes-Badillo M.G."/>
            <person name="Challacombe J."/>
            <person name="Chertkov O."/>
            <person name="McCluskey K."/>
            <person name="Coulpier F."/>
            <person name="Deshpande N."/>
            <person name="von Doehren H."/>
            <person name="Ebbole D.J."/>
            <person name="Esquivel-Naranjo E.U."/>
            <person name="Fekete E."/>
            <person name="Flipphi M."/>
            <person name="Glaser F."/>
            <person name="Gomez-Rodriguez E.Y."/>
            <person name="Gruber S."/>
            <person name="Han C."/>
            <person name="Henrissat B."/>
            <person name="Hermosa R."/>
            <person name="Hernandez-Onate M."/>
            <person name="Karaffa L."/>
            <person name="Kosti I."/>
            <person name="Le Crom S."/>
            <person name="Lindquist E."/>
            <person name="Lucas S."/>
            <person name="Luebeck M."/>
            <person name="Luebeck P.S."/>
            <person name="Margeot A."/>
            <person name="Metz B."/>
            <person name="Misra M."/>
            <person name="Nevalainen H."/>
            <person name="Omann M."/>
            <person name="Packer N."/>
            <person name="Perrone G."/>
            <person name="Uresti-Rivera E.E."/>
            <person name="Salamov A."/>
            <person name="Schmoll M."/>
            <person name="Seiboth B."/>
            <person name="Shapiro H."/>
            <person name="Sukno S."/>
            <person name="Tamayo-Ramos J.A."/>
            <person name="Tisch D."/>
            <person name="Wiest A."/>
            <person name="Wilkinson H.H."/>
            <person name="Zhang M."/>
            <person name="Coutinho P.M."/>
            <person name="Kenerley C.M."/>
            <person name="Monte E."/>
            <person name="Baker S.E."/>
            <person name="Grigoriev I.V."/>
        </authorList>
    </citation>
    <scope>NUCLEOTIDE SEQUENCE [LARGE SCALE GENOMIC DNA]</scope>
    <source>
        <strain evidence="2">ATCC 20476 / IMI 206040</strain>
    </source>
</reference>
<keyword evidence="2" id="KW-1185">Reference proteome</keyword>
<organism evidence="1 2">
    <name type="scientific">Hypocrea atroviridis (strain ATCC 20476 / IMI 206040)</name>
    <name type="common">Trichoderma atroviride</name>
    <dbReference type="NCBI Taxonomy" id="452589"/>
    <lineage>
        <taxon>Eukaryota</taxon>
        <taxon>Fungi</taxon>
        <taxon>Dikarya</taxon>
        <taxon>Ascomycota</taxon>
        <taxon>Pezizomycotina</taxon>
        <taxon>Sordariomycetes</taxon>
        <taxon>Hypocreomycetidae</taxon>
        <taxon>Hypocreales</taxon>
        <taxon>Hypocreaceae</taxon>
        <taxon>Trichoderma</taxon>
    </lineage>
</organism>
<dbReference type="OrthoDB" id="20872at2759"/>
<dbReference type="STRING" id="452589.G9P8Y3"/>
<protein>
    <submittedName>
        <fullName evidence="1">Uncharacterized protein</fullName>
    </submittedName>
</protein>
<dbReference type="AlphaFoldDB" id="G9P8Y3"/>
<gene>
    <name evidence="1" type="ORF">TRIATDRAFT_322009</name>
</gene>
<dbReference type="OMA" id="AECISCA"/>